<comment type="catalytic activity">
    <reaction evidence="4 5">
        <text>[protein]-L-glutamate 5-O-methyl ester + H2O = L-glutamyl-[protein] + methanol + H(+)</text>
        <dbReference type="Rhea" id="RHEA:23236"/>
        <dbReference type="Rhea" id="RHEA-COMP:10208"/>
        <dbReference type="Rhea" id="RHEA-COMP:10311"/>
        <dbReference type="ChEBI" id="CHEBI:15377"/>
        <dbReference type="ChEBI" id="CHEBI:15378"/>
        <dbReference type="ChEBI" id="CHEBI:17790"/>
        <dbReference type="ChEBI" id="CHEBI:29973"/>
        <dbReference type="ChEBI" id="CHEBI:82795"/>
        <dbReference type="EC" id="3.1.1.61"/>
    </reaction>
</comment>
<evidence type="ECO:0000256" key="1">
    <source>
        <dbReference type="ARBA" id="ARBA00022490"/>
    </source>
</evidence>
<dbReference type="HAMAP" id="MF_00099">
    <property type="entry name" value="CheB_chemtxs"/>
    <property type="match status" value="1"/>
</dbReference>
<dbReference type="AlphaFoldDB" id="A0A3P3XKQ6"/>
<evidence type="ECO:0000259" key="8">
    <source>
        <dbReference type="PROSITE" id="PS50110"/>
    </source>
</evidence>
<feature type="domain" description="Response regulatory" evidence="8">
    <location>
        <begin position="3"/>
        <end position="124"/>
    </location>
</feature>
<dbReference type="PIRSF" id="PIRSF000876">
    <property type="entry name" value="RR_chemtxs_CheB"/>
    <property type="match status" value="1"/>
</dbReference>
<dbReference type="GO" id="GO:0006935">
    <property type="term" value="P:chemotaxis"/>
    <property type="evidence" value="ECO:0007669"/>
    <property type="project" value="UniProtKB-UniRule"/>
</dbReference>
<evidence type="ECO:0000256" key="7">
    <source>
        <dbReference type="PROSITE-ProRule" id="PRU00169"/>
    </source>
</evidence>
<dbReference type="EC" id="3.1.1.61" evidence="5"/>
<dbReference type="InterPro" id="IPR000673">
    <property type="entry name" value="Sig_transdc_resp-reg_Me-estase"/>
</dbReference>
<evidence type="ECO:0000256" key="6">
    <source>
        <dbReference type="PROSITE-ProRule" id="PRU00050"/>
    </source>
</evidence>
<dbReference type="SUPFAM" id="SSF52738">
    <property type="entry name" value="Methylesterase CheB, C-terminal domain"/>
    <property type="match status" value="1"/>
</dbReference>
<dbReference type="InterPro" id="IPR011006">
    <property type="entry name" value="CheY-like_superfamily"/>
</dbReference>
<accession>A0A3P3XKQ6</accession>
<dbReference type="SUPFAM" id="SSF52172">
    <property type="entry name" value="CheY-like"/>
    <property type="match status" value="1"/>
</dbReference>
<keyword evidence="5 7" id="KW-0597">Phosphoprotein</keyword>
<dbReference type="CDD" id="cd17541">
    <property type="entry name" value="REC_CheB-like"/>
    <property type="match status" value="1"/>
</dbReference>
<evidence type="ECO:0000256" key="4">
    <source>
        <dbReference type="ARBA" id="ARBA00048267"/>
    </source>
</evidence>
<dbReference type="Pfam" id="PF00072">
    <property type="entry name" value="Response_reg"/>
    <property type="match status" value="1"/>
</dbReference>
<evidence type="ECO:0000256" key="3">
    <source>
        <dbReference type="ARBA" id="ARBA00022801"/>
    </source>
</evidence>
<dbReference type="NCBIfam" id="NF001965">
    <property type="entry name" value="PRK00742.1"/>
    <property type="match status" value="1"/>
</dbReference>
<feature type="active site" evidence="5 6">
    <location>
        <position position="214"/>
    </location>
</feature>
<feature type="modified residue" description="4-aspartylphosphate" evidence="5 7">
    <location>
        <position position="57"/>
    </location>
</feature>
<dbReference type="Gene3D" id="3.40.50.180">
    <property type="entry name" value="Methylesterase CheB, C-terminal domain"/>
    <property type="match status" value="1"/>
</dbReference>
<dbReference type="InterPro" id="IPR008248">
    <property type="entry name" value="CheB-like"/>
</dbReference>
<comment type="function">
    <text evidence="5">Involved in chemotaxis. Part of a chemotaxis signal transduction system that modulates chemotaxis in response to various stimuli. Catalyzes the demethylation of specific methylglutamate residues introduced into the chemoreceptors (methyl-accepting chemotaxis proteins or MCP) by CheR. Also mediates the irreversible deamidation of specific glutamine residues to glutamic acid.</text>
</comment>
<dbReference type="PANTHER" id="PTHR42872:SF6">
    <property type="entry name" value="PROTEIN-GLUTAMATE METHYLESTERASE_PROTEIN-GLUTAMINE GLUTAMINASE"/>
    <property type="match status" value="1"/>
</dbReference>
<comment type="subcellular location">
    <subcellularLocation>
        <location evidence="5">Cytoplasm</location>
    </subcellularLocation>
</comment>
<reference evidence="10" key="1">
    <citation type="submission" date="2017-02" db="EMBL/GenBank/DDBJ databases">
        <authorList>
            <person name="Regsiter A."/>
            <person name="William W."/>
        </authorList>
    </citation>
    <scope>NUCLEOTIDE SEQUENCE</scope>
    <source>
        <strain evidence="10">Bib</strain>
    </source>
</reference>
<dbReference type="GO" id="GO:0008984">
    <property type="term" value="F:protein-glutamate methylesterase activity"/>
    <property type="evidence" value="ECO:0007669"/>
    <property type="project" value="UniProtKB-UniRule"/>
</dbReference>
<feature type="active site" evidence="5 6">
    <location>
        <position position="187"/>
    </location>
</feature>
<dbReference type="CDD" id="cd16432">
    <property type="entry name" value="CheB_Rec"/>
    <property type="match status" value="1"/>
</dbReference>
<gene>
    <name evidence="5 10" type="primary">cheB</name>
    <name evidence="10" type="ORF">SPIROBIBN47_370016</name>
</gene>
<evidence type="ECO:0000256" key="2">
    <source>
        <dbReference type="ARBA" id="ARBA00022500"/>
    </source>
</evidence>
<dbReference type="GO" id="GO:0005737">
    <property type="term" value="C:cytoplasm"/>
    <property type="evidence" value="ECO:0007669"/>
    <property type="project" value="UniProtKB-SubCell"/>
</dbReference>
<comment type="PTM">
    <text evidence="5">Phosphorylated by CheA. Phosphorylation of the N-terminal regulatory domain activates the methylesterase activity.</text>
</comment>
<sequence length="373" mass="40861">MIKVLIVDDSIVSRQLLKYIFYLSGDIDVVAEAKDGAEAIRIIDDRKAPRPDIITMDIEMPGIDGYETTKHILERHPVPIVIISNAMQYYSAEKAFRAMQAGAIAAVGKPPGLGSPDFYQKARELIDLIKRISGIKVRPRLSTAELEGHQKDSVHKSQVVEQKPLSRDQLQTWAQQNSPGIVAIGASTGGPPAIQAILARLPADFPLPIVIVQHIASGLAKNFAEWLDKTCPLHCKLSEESERMRPNTVYIAPNDIHLKVAYPDTLQFQMPDANELIVPAAEVLFHSVAEVYGSRAIGILLTGMGRDGSRGLLELKKAGALTIAQDRESSVVYGMPGEAEKLGAACCYLPPESIAKILLEIYNAARKEKEQTR</sequence>
<dbReference type="PROSITE" id="PS50122">
    <property type="entry name" value="CHEB"/>
    <property type="match status" value="1"/>
</dbReference>
<dbReference type="InterPro" id="IPR035909">
    <property type="entry name" value="CheB_C"/>
</dbReference>
<keyword evidence="3 5" id="KW-0378">Hydrolase</keyword>
<name>A0A3P3XKQ6_9SPIR</name>
<evidence type="ECO:0000256" key="5">
    <source>
        <dbReference type="HAMAP-Rule" id="MF_00099"/>
    </source>
</evidence>
<dbReference type="EC" id="3.5.1.44" evidence="5"/>
<feature type="active site" evidence="5 6">
    <location>
        <position position="307"/>
    </location>
</feature>
<dbReference type="PROSITE" id="PS50110">
    <property type="entry name" value="RESPONSE_REGULATORY"/>
    <property type="match status" value="1"/>
</dbReference>
<proteinExistence type="inferred from homology"/>
<dbReference type="EMBL" id="FWDM01000031">
    <property type="protein sequence ID" value="SLM14913.1"/>
    <property type="molecule type" value="Genomic_DNA"/>
</dbReference>
<dbReference type="InterPro" id="IPR001789">
    <property type="entry name" value="Sig_transdc_resp-reg_receiver"/>
</dbReference>
<comment type="similarity">
    <text evidence="5">Belongs to the CheB family.</text>
</comment>
<feature type="domain" description="CheB-type methylesterase" evidence="9">
    <location>
        <begin position="175"/>
        <end position="365"/>
    </location>
</feature>
<evidence type="ECO:0000259" key="9">
    <source>
        <dbReference type="PROSITE" id="PS50122"/>
    </source>
</evidence>
<dbReference type="GO" id="GO:0000156">
    <property type="term" value="F:phosphorelay response regulator activity"/>
    <property type="evidence" value="ECO:0007669"/>
    <property type="project" value="InterPro"/>
</dbReference>
<dbReference type="GO" id="GO:0050568">
    <property type="term" value="F:protein-glutamine glutaminase activity"/>
    <property type="evidence" value="ECO:0007669"/>
    <property type="project" value="UniProtKB-UniRule"/>
</dbReference>
<dbReference type="PANTHER" id="PTHR42872">
    <property type="entry name" value="PROTEIN-GLUTAMATE METHYLESTERASE/PROTEIN-GLUTAMINE GLUTAMINASE"/>
    <property type="match status" value="1"/>
</dbReference>
<organism evidence="10">
    <name type="scientific">uncultured spirochete</name>
    <dbReference type="NCBI Taxonomy" id="156406"/>
    <lineage>
        <taxon>Bacteria</taxon>
        <taxon>Pseudomonadati</taxon>
        <taxon>Spirochaetota</taxon>
        <taxon>Spirochaetia</taxon>
        <taxon>Spirochaetales</taxon>
        <taxon>environmental samples</taxon>
    </lineage>
</organism>
<keyword evidence="1 5" id="KW-0963">Cytoplasm</keyword>
<dbReference type="SMART" id="SM00448">
    <property type="entry name" value="REC"/>
    <property type="match status" value="1"/>
</dbReference>
<dbReference type="Gene3D" id="3.40.50.2300">
    <property type="match status" value="1"/>
</dbReference>
<evidence type="ECO:0000313" key="10">
    <source>
        <dbReference type="EMBL" id="SLM14913.1"/>
    </source>
</evidence>
<comment type="domain">
    <text evidence="5">Contains a C-terminal catalytic domain, and an N-terminal region which modulates catalytic activity.</text>
</comment>
<comment type="catalytic activity">
    <reaction evidence="5">
        <text>L-glutaminyl-[protein] + H2O = L-glutamyl-[protein] + NH4(+)</text>
        <dbReference type="Rhea" id="RHEA:16441"/>
        <dbReference type="Rhea" id="RHEA-COMP:10207"/>
        <dbReference type="Rhea" id="RHEA-COMP:10208"/>
        <dbReference type="ChEBI" id="CHEBI:15377"/>
        <dbReference type="ChEBI" id="CHEBI:28938"/>
        <dbReference type="ChEBI" id="CHEBI:29973"/>
        <dbReference type="ChEBI" id="CHEBI:30011"/>
        <dbReference type="EC" id="3.5.1.44"/>
    </reaction>
</comment>
<protein>
    <recommendedName>
        <fullName evidence="5">Protein-glutamate methylesterase/protein-glutamine glutaminase</fullName>
        <ecNumber evidence="5">3.1.1.61</ecNumber>
        <ecNumber evidence="5">3.5.1.44</ecNumber>
    </recommendedName>
</protein>
<dbReference type="Pfam" id="PF01339">
    <property type="entry name" value="CheB_methylest"/>
    <property type="match status" value="1"/>
</dbReference>
<keyword evidence="2 5" id="KW-0145">Chemotaxis</keyword>